<gene>
    <name evidence="1" type="ORF">chiPu_0010949</name>
</gene>
<protein>
    <submittedName>
        <fullName evidence="1">Uncharacterized protein</fullName>
    </submittedName>
</protein>
<comment type="caution">
    <text evidence="1">The sequence shown here is derived from an EMBL/GenBank/DDBJ whole genome shotgun (WGS) entry which is preliminary data.</text>
</comment>
<keyword evidence="2" id="KW-1185">Reference proteome</keyword>
<sequence length="85" mass="9835">MAALAGRLRPILWRWRRHWPESRLFSTTIQRYIHPSLCSTSRCVEKTMFVIPSGPWFATGYSARKGVVGFRNDVPSYLARIQVPV</sequence>
<dbReference type="AlphaFoldDB" id="A0A401SQ38"/>
<evidence type="ECO:0000313" key="2">
    <source>
        <dbReference type="Proteomes" id="UP000287033"/>
    </source>
</evidence>
<dbReference type="EMBL" id="BEZZ01000438">
    <property type="protein sequence ID" value="GCC32488.1"/>
    <property type="molecule type" value="Genomic_DNA"/>
</dbReference>
<reference evidence="1 2" key="1">
    <citation type="journal article" date="2018" name="Nat. Ecol. Evol.">
        <title>Shark genomes provide insights into elasmobranch evolution and the origin of vertebrates.</title>
        <authorList>
            <person name="Hara Y"/>
            <person name="Yamaguchi K"/>
            <person name="Onimaru K"/>
            <person name="Kadota M"/>
            <person name="Koyanagi M"/>
            <person name="Keeley SD"/>
            <person name="Tatsumi K"/>
            <person name="Tanaka K"/>
            <person name="Motone F"/>
            <person name="Kageyama Y"/>
            <person name="Nozu R"/>
            <person name="Adachi N"/>
            <person name="Nishimura O"/>
            <person name="Nakagawa R"/>
            <person name="Tanegashima C"/>
            <person name="Kiyatake I"/>
            <person name="Matsumoto R"/>
            <person name="Murakumo K"/>
            <person name="Nishida K"/>
            <person name="Terakita A"/>
            <person name="Kuratani S"/>
            <person name="Sato K"/>
            <person name="Hyodo S Kuraku.S."/>
        </authorList>
    </citation>
    <scope>NUCLEOTIDE SEQUENCE [LARGE SCALE GENOMIC DNA]</scope>
</reference>
<accession>A0A401SQ38</accession>
<dbReference type="Proteomes" id="UP000287033">
    <property type="component" value="Unassembled WGS sequence"/>
</dbReference>
<name>A0A401SQ38_CHIPU</name>
<proteinExistence type="predicted"/>
<organism evidence="1 2">
    <name type="scientific">Chiloscyllium punctatum</name>
    <name type="common">Brownbanded bambooshark</name>
    <name type="synonym">Hemiscyllium punctatum</name>
    <dbReference type="NCBI Taxonomy" id="137246"/>
    <lineage>
        <taxon>Eukaryota</taxon>
        <taxon>Metazoa</taxon>
        <taxon>Chordata</taxon>
        <taxon>Craniata</taxon>
        <taxon>Vertebrata</taxon>
        <taxon>Chondrichthyes</taxon>
        <taxon>Elasmobranchii</taxon>
        <taxon>Galeomorphii</taxon>
        <taxon>Galeoidea</taxon>
        <taxon>Orectolobiformes</taxon>
        <taxon>Hemiscylliidae</taxon>
        <taxon>Chiloscyllium</taxon>
    </lineage>
</organism>
<evidence type="ECO:0000313" key="1">
    <source>
        <dbReference type="EMBL" id="GCC32488.1"/>
    </source>
</evidence>